<comment type="similarity">
    <text evidence="5 13">In the C-terminal section; belongs to the HTP reductase family.</text>
</comment>
<dbReference type="EC" id="3.5.4.26" evidence="13"/>
<evidence type="ECO:0000256" key="6">
    <source>
        <dbReference type="ARBA" id="ARBA00022619"/>
    </source>
</evidence>
<dbReference type="InterPro" id="IPR024072">
    <property type="entry name" value="DHFR-like_dom_sf"/>
</dbReference>
<evidence type="ECO:0000259" key="17">
    <source>
        <dbReference type="PROSITE" id="PS51747"/>
    </source>
</evidence>
<keyword evidence="10 13" id="KW-0521">NADP</keyword>
<dbReference type="InterPro" id="IPR016192">
    <property type="entry name" value="APOBEC/CMP_deaminase_Zn-bd"/>
</dbReference>
<dbReference type="NCBIfam" id="TIGR00326">
    <property type="entry name" value="eubact_ribD"/>
    <property type="match status" value="1"/>
</dbReference>
<dbReference type="InterPro" id="IPR050765">
    <property type="entry name" value="Riboflavin_Biosynth_HTPR"/>
</dbReference>
<feature type="binding site" evidence="15">
    <location>
        <position position="178"/>
    </location>
    <ligand>
        <name>NADP(+)</name>
        <dbReference type="ChEBI" id="CHEBI:58349"/>
    </ligand>
</feature>
<dbReference type="Pfam" id="PF01872">
    <property type="entry name" value="RibD_C"/>
    <property type="match status" value="1"/>
</dbReference>
<dbReference type="OrthoDB" id="9800865at2"/>
<dbReference type="CDD" id="cd01284">
    <property type="entry name" value="Riboflavin_deaminase-reductase"/>
    <property type="match status" value="1"/>
</dbReference>
<protein>
    <recommendedName>
        <fullName evidence="13">Riboflavin biosynthesis protein RibD</fullName>
    </recommendedName>
    <domain>
        <recommendedName>
            <fullName evidence="13">Diaminohydroxyphosphoribosylaminopyrimidine deaminase</fullName>
            <shortName evidence="13">DRAP deaminase</shortName>
            <ecNumber evidence="13">3.5.4.26</ecNumber>
        </recommendedName>
        <alternativeName>
            <fullName evidence="13">Riboflavin-specific deaminase</fullName>
        </alternativeName>
    </domain>
    <domain>
        <recommendedName>
            <fullName evidence="13">5-amino-6-(5-phosphoribosylamino)uracil reductase</fullName>
            <ecNumber evidence="13">1.1.1.193</ecNumber>
        </recommendedName>
        <alternativeName>
            <fullName evidence="13">HTP reductase</fullName>
        </alternativeName>
    </domain>
</protein>
<dbReference type="UniPathway" id="UPA00275">
    <property type="reaction ID" value="UER00401"/>
</dbReference>
<dbReference type="InterPro" id="IPR002125">
    <property type="entry name" value="CMP_dCMP_dom"/>
</dbReference>
<dbReference type="Gene3D" id="3.40.140.10">
    <property type="entry name" value="Cytidine Deaminase, domain 2"/>
    <property type="match status" value="1"/>
</dbReference>
<feature type="binding site" evidence="15">
    <location>
        <position position="215"/>
    </location>
    <ligand>
        <name>substrate</name>
    </ligand>
</feature>
<comment type="catalytic activity">
    <reaction evidence="13">
        <text>5-amino-6-(5-phospho-D-ribitylamino)uracil + NADP(+) = 5-amino-6-(5-phospho-D-ribosylamino)uracil + NADPH + H(+)</text>
        <dbReference type="Rhea" id="RHEA:17845"/>
        <dbReference type="ChEBI" id="CHEBI:15378"/>
        <dbReference type="ChEBI" id="CHEBI:57783"/>
        <dbReference type="ChEBI" id="CHEBI:58349"/>
        <dbReference type="ChEBI" id="CHEBI:58421"/>
        <dbReference type="ChEBI" id="CHEBI:58453"/>
        <dbReference type="EC" id="1.1.1.193"/>
    </reaction>
</comment>
<dbReference type="STRING" id="652787.SAMN05216490_1779"/>
<dbReference type="PROSITE" id="PS00903">
    <property type="entry name" value="CYT_DCMP_DEAMINASES_1"/>
    <property type="match status" value="1"/>
</dbReference>
<evidence type="ECO:0000256" key="16">
    <source>
        <dbReference type="PIRSR" id="PIRSR006769-3"/>
    </source>
</evidence>
<proteinExistence type="inferred from homology"/>
<evidence type="ECO:0000256" key="9">
    <source>
        <dbReference type="ARBA" id="ARBA00022833"/>
    </source>
</evidence>
<reference evidence="18 19" key="1">
    <citation type="submission" date="2016-10" db="EMBL/GenBank/DDBJ databases">
        <authorList>
            <person name="de Groot N.N."/>
        </authorList>
    </citation>
    <scope>NUCLEOTIDE SEQUENCE [LARGE SCALE GENOMIC DNA]</scope>
    <source>
        <strain evidence="18 19">MP1X4</strain>
    </source>
</reference>
<dbReference type="AlphaFoldDB" id="A0A1H1UWR5"/>
<feature type="binding site" evidence="15">
    <location>
        <position position="162"/>
    </location>
    <ligand>
        <name>NADP(+)</name>
        <dbReference type="ChEBI" id="CHEBI:58349"/>
    </ligand>
</feature>
<dbReference type="GO" id="GO:0008703">
    <property type="term" value="F:5-amino-6-(5-phosphoribosylamino)uracil reductase activity"/>
    <property type="evidence" value="ECO:0007669"/>
    <property type="project" value="UniProtKB-EC"/>
</dbReference>
<keyword evidence="11 13" id="KW-0560">Oxidoreductase</keyword>
<feature type="binding site" evidence="16">
    <location>
        <position position="92"/>
    </location>
    <ligand>
        <name>Zn(2+)</name>
        <dbReference type="ChEBI" id="CHEBI:29105"/>
        <note>catalytic</note>
    </ligand>
</feature>
<dbReference type="PROSITE" id="PS51747">
    <property type="entry name" value="CYT_DCMP_DEAMINASES_2"/>
    <property type="match status" value="1"/>
</dbReference>
<feature type="binding site" evidence="15">
    <location>
        <position position="212"/>
    </location>
    <ligand>
        <name>substrate</name>
    </ligand>
</feature>
<dbReference type="Gene3D" id="3.40.430.10">
    <property type="entry name" value="Dihydrofolate Reductase, subunit A"/>
    <property type="match status" value="1"/>
</dbReference>
<sequence>MPQHEIYMRRCLELAAMGIGYVSPNPMVGAVIVHNDSIIGEGYHPKYGEAHAEVNAVNQVVGKFDNYAELLKQATIYVSLEPCAHYGKTPPCADLIIKHQIPKVVVGCRDPFDQVNGKGIEKLQAAGIEVVTGVLEQECRWLNRRFFTRVQKHRPYIILKWAQTGDGFFAPPNNSQLWITGVESRKLVHQWRGEEDAILVGTNTAAIDNPQLNVRYGAGKSPKRVIIDRELKLSNDLNVFDQSIETLIFNEIKTEFDGKNKYIALEDFGRYVPEYILYQLYLQDIQSVIIEGGAHTLNTFIAAGLWDEARVFTGNVILQQGIKAPLINGNIGEEVLSGNDRLTIFYNNLASG</sequence>
<feature type="binding site" evidence="15">
    <location>
        <position position="192"/>
    </location>
    <ligand>
        <name>substrate</name>
    </ligand>
</feature>
<comment type="similarity">
    <text evidence="4 13">In the N-terminal section; belongs to the cytidine and deoxycytidylate deaminase family.</text>
</comment>
<evidence type="ECO:0000256" key="3">
    <source>
        <dbReference type="ARBA" id="ARBA00004910"/>
    </source>
</evidence>
<dbReference type="SUPFAM" id="SSF53597">
    <property type="entry name" value="Dihydrofolate reductase-like"/>
    <property type="match status" value="1"/>
</dbReference>
<keyword evidence="6 13" id="KW-0686">Riboflavin biosynthesis</keyword>
<feature type="binding site" evidence="15">
    <location>
        <position position="208"/>
    </location>
    <ligand>
        <name>NADP(+)</name>
        <dbReference type="ChEBI" id="CHEBI:58349"/>
    </ligand>
</feature>
<evidence type="ECO:0000256" key="1">
    <source>
        <dbReference type="ARBA" id="ARBA00002151"/>
    </source>
</evidence>
<dbReference type="SUPFAM" id="SSF53927">
    <property type="entry name" value="Cytidine deaminase-like"/>
    <property type="match status" value="1"/>
</dbReference>
<dbReference type="InterPro" id="IPR004794">
    <property type="entry name" value="Eubact_RibD"/>
</dbReference>
<comment type="cofactor">
    <cofactor evidence="13 16">
        <name>Zn(2+)</name>
        <dbReference type="ChEBI" id="CHEBI:29105"/>
    </cofactor>
    <text evidence="13 16">Binds 1 zinc ion.</text>
</comment>
<evidence type="ECO:0000256" key="13">
    <source>
        <dbReference type="PIRNR" id="PIRNR006769"/>
    </source>
</evidence>
<evidence type="ECO:0000256" key="8">
    <source>
        <dbReference type="ARBA" id="ARBA00022801"/>
    </source>
</evidence>
<comment type="catalytic activity">
    <reaction evidence="13">
        <text>2,5-diamino-6-hydroxy-4-(5-phosphoribosylamino)-pyrimidine + H2O + H(+) = 5-amino-6-(5-phospho-D-ribosylamino)uracil + NH4(+)</text>
        <dbReference type="Rhea" id="RHEA:21868"/>
        <dbReference type="ChEBI" id="CHEBI:15377"/>
        <dbReference type="ChEBI" id="CHEBI:15378"/>
        <dbReference type="ChEBI" id="CHEBI:28938"/>
        <dbReference type="ChEBI" id="CHEBI:58453"/>
        <dbReference type="ChEBI" id="CHEBI:58614"/>
        <dbReference type="EC" id="3.5.4.26"/>
    </reaction>
</comment>
<evidence type="ECO:0000256" key="10">
    <source>
        <dbReference type="ARBA" id="ARBA00022857"/>
    </source>
</evidence>
<feature type="binding site" evidence="16">
    <location>
        <position position="83"/>
    </location>
    <ligand>
        <name>Zn(2+)</name>
        <dbReference type="ChEBI" id="CHEBI:29105"/>
        <note>catalytic</note>
    </ligand>
</feature>
<comment type="pathway">
    <text evidence="2 13">Cofactor biosynthesis; riboflavin biosynthesis; 5-amino-6-(D-ribitylamino)uracil from GTP: step 2/4.</text>
</comment>
<organism evidence="18 19">
    <name type="scientific">Mucilaginibacter mallensis</name>
    <dbReference type="NCBI Taxonomy" id="652787"/>
    <lineage>
        <taxon>Bacteria</taxon>
        <taxon>Pseudomonadati</taxon>
        <taxon>Bacteroidota</taxon>
        <taxon>Sphingobacteriia</taxon>
        <taxon>Sphingobacteriales</taxon>
        <taxon>Sphingobacteriaceae</taxon>
        <taxon>Mucilaginibacter</taxon>
    </lineage>
</organism>
<dbReference type="Pfam" id="PF00383">
    <property type="entry name" value="dCMP_cyt_deam_1"/>
    <property type="match status" value="1"/>
</dbReference>
<evidence type="ECO:0000256" key="4">
    <source>
        <dbReference type="ARBA" id="ARBA00005259"/>
    </source>
</evidence>
<evidence type="ECO:0000256" key="2">
    <source>
        <dbReference type="ARBA" id="ARBA00004882"/>
    </source>
</evidence>
<dbReference type="PIRSF" id="PIRSF006769">
    <property type="entry name" value="RibD"/>
    <property type="match status" value="1"/>
</dbReference>
<dbReference type="Proteomes" id="UP000199679">
    <property type="component" value="Chromosome I"/>
</dbReference>
<dbReference type="RefSeq" id="WP_091371365.1">
    <property type="nucleotide sequence ID" value="NZ_LT629740.1"/>
</dbReference>
<feature type="binding site" evidence="16">
    <location>
        <position position="51"/>
    </location>
    <ligand>
        <name>Zn(2+)</name>
        <dbReference type="ChEBI" id="CHEBI:29105"/>
        <note>catalytic</note>
    </ligand>
</feature>
<comment type="pathway">
    <text evidence="3 13">Cofactor biosynthesis; riboflavin biosynthesis; 5-amino-6-(D-ribitylamino)uracil from GTP: step 3/4.</text>
</comment>
<comment type="function">
    <text evidence="1 13">Converts 2,5-diamino-6-(ribosylamino)-4(3h)-pyrimidinone 5'-phosphate into 5-amino-6-(ribosylamino)-2,4(1h,3h)-pyrimidinedione 5'-phosphate.</text>
</comment>
<feature type="active site" description="Proton donor" evidence="14">
    <location>
        <position position="53"/>
    </location>
</feature>
<feature type="domain" description="CMP/dCMP-type deaminase" evidence="17">
    <location>
        <begin position="2"/>
        <end position="131"/>
    </location>
</feature>
<dbReference type="FunFam" id="3.40.140.10:FF:000025">
    <property type="entry name" value="Riboflavin biosynthesis protein RibD"/>
    <property type="match status" value="1"/>
</dbReference>
<keyword evidence="7 13" id="KW-0479">Metal-binding</keyword>
<gene>
    <name evidence="18" type="ORF">SAMN05216490_1779</name>
</gene>
<keyword evidence="8 13" id="KW-0378">Hydrolase</keyword>
<feature type="binding site" evidence="15">
    <location>
        <position position="204"/>
    </location>
    <ligand>
        <name>NADP(+)</name>
        <dbReference type="ChEBI" id="CHEBI:58349"/>
    </ligand>
</feature>
<evidence type="ECO:0000313" key="19">
    <source>
        <dbReference type="Proteomes" id="UP000199679"/>
    </source>
</evidence>
<accession>A0A1H1UWR5</accession>
<evidence type="ECO:0000256" key="14">
    <source>
        <dbReference type="PIRSR" id="PIRSR006769-1"/>
    </source>
</evidence>
<dbReference type="EMBL" id="LT629740">
    <property type="protein sequence ID" value="SDS77028.1"/>
    <property type="molecule type" value="Genomic_DNA"/>
</dbReference>
<evidence type="ECO:0000256" key="15">
    <source>
        <dbReference type="PIRSR" id="PIRSR006769-2"/>
    </source>
</evidence>
<dbReference type="GO" id="GO:0008835">
    <property type="term" value="F:diaminohydroxyphosphoribosylaminopyrimidine deaminase activity"/>
    <property type="evidence" value="ECO:0007669"/>
    <property type="project" value="UniProtKB-EC"/>
</dbReference>
<dbReference type="InterPro" id="IPR002734">
    <property type="entry name" value="RibDG_C"/>
</dbReference>
<dbReference type="InterPro" id="IPR016193">
    <property type="entry name" value="Cytidine_deaminase-like"/>
</dbReference>
<keyword evidence="9 13" id="KW-0862">Zinc</keyword>
<dbReference type="PANTHER" id="PTHR38011:SF7">
    <property type="entry name" value="2,5-DIAMINO-6-RIBOSYLAMINO-4(3H)-PYRIMIDINONE 5'-PHOSPHATE REDUCTASE"/>
    <property type="match status" value="1"/>
</dbReference>
<dbReference type="GO" id="GO:0008270">
    <property type="term" value="F:zinc ion binding"/>
    <property type="evidence" value="ECO:0007669"/>
    <property type="project" value="InterPro"/>
</dbReference>
<evidence type="ECO:0000313" key="18">
    <source>
        <dbReference type="EMBL" id="SDS77028.1"/>
    </source>
</evidence>
<evidence type="ECO:0000256" key="5">
    <source>
        <dbReference type="ARBA" id="ARBA00007417"/>
    </source>
</evidence>
<dbReference type="GO" id="GO:0009231">
    <property type="term" value="P:riboflavin biosynthetic process"/>
    <property type="evidence" value="ECO:0007669"/>
    <property type="project" value="UniProtKB-UniPathway"/>
</dbReference>
<evidence type="ECO:0000256" key="12">
    <source>
        <dbReference type="ARBA" id="ARBA00023268"/>
    </source>
</evidence>
<evidence type="ECO:0000256" key="11">
    <source>
        <dbReference type="ARBA" id="ARBA00023002"/>
    </source>
</evidence>
<dbReference type="PANTHER" id="PTHR38011">
    <property type="entry name" value="DIHYDROFOLATE REDUCTASE FAMILY PROTEIN (AFU_ORTHOLOGUE AFUA_8G06820)"/>
    <property type="match status" value="1"/>
</dbReference>
<feature type="binding site" evidence="15">
    <location>
        <position position="291"/>
    </location>
    <ligand>
        <name>substrate</name>
    </ligand>
</feature>
<name>A0A1H1UWR5_MUCMA</name>
<dbReference type="EC" id="1.1.1.193" evidence="13"/>
<keyword evidence="12" id="KW-0511">Multifunctional enzyme</keyword>
<keyword evidence="19" id="KW-1185">Reference proteome</keyword>
<evidence type="ECO:0000256" key="7">
    <source>
        <dbReference type="ARBA" id="ARBA00022723"/>
    </source>
</evidence>